<gene>
    <name evidence="1" type="ORF">C6P37_07195</name>
</gene>
<dbReference type="Proteomes" id="UP000257014">
    <property type="component" value="Unassembled WGS sequence"/>
</dbReference>
<comment type="caution">
    <text evidence="1">The sequence shown here is derived from an EMBL/GenBank/DDBJ whole genome shotgun (WGS) entry which is preliminary data.</text>
</comment>
<name>A0A3E0K5S9_9BACI</name>
<dbReference type="Pfam" id="PF09148">
    <property type="entry name" value="DUF1934"/>
    <property type="match status" value="1"/>
</dbReference>
<dbReference type="SUPFAM" id="SSF50814">
    <property type="entry name" value="Lipocalins"/>
    <property type="match status" value="1"/>
</dbReference>
<dbReference type="Gene3D" id="2.40.128.20">
    <property type="match status" value="1"/>
</dbReference>
<accession>A0A3E0K5S9</accession>
<reference evidence="1 2" key="1">
    <citation type="submission" date="2018-03" db="EMBL/GenBank/DDBJ databases">
        <authorList>
            <person name="Keele B.F."/>
        </authorList>
    </citation>
    <scope>NUCLEOTIDE SEQUENCE [LARGE SCALE GENOMIC DNA]</scope>
    <source>
        <strain evidence="1">ZCTH4_d</strain>
    </source>
</reference>
<proteinExistence type="predicted"/>
<dbReference type="EMBL" id="QEWE01000015">
    <property type="protein sequence ID" value="REJ29021.1"/>
    <property type="molecule type" value="Genomic_DNA"/>
</dbReference>
<sequence>MFFAGTVTGRTPPVLHTEFSLQKGCGEVSFSFPVKISLKTSIFQDGVREEYELIAFGRFHKKDGIYYLKYDEIIDSGTIHTTVKIKEDEVLILRSGSLNMRQTYKRDRLMSGTFETELGTFYLTTNTKELDFQWDPDLKKGTLKIHYGLIMEQVDVGTYQLTFTFQEDEKAVI</sequence>
<organism evidence="1 2">
    <name type="scientific">Caldibacillus debilis</name>
    <dbReference type="NCBI Taxonomy" id="301148"/>
    <lineage>
        <taxon>Bacteria</taxon>
        <taxon>Bacillati</taxon>
        <taxon>Bacillota</taxon>
        <taxon>Bacilli</taxon>
        <taxon>Bacillales</taxon>
        <taxon>Bacillaceae</taxon>
        <taxon>Caldibacillus</taxon>
    </lineage>
</organism>
<dbReference type="InterPro" id="IPR012674">
    <property type="entry name" value="Calycin"/>
</dbReference>
<dbReference type="AlphaFoldDB" id="A0A3E0K5S9"/>
<evidence type="ECO:0000313" key="2">
    <source>
        <dbReference type="Proteomes" id="UP000257014"/>
    </source>
</evidence>
<evidence type="ECO:0000313" key="1">
    <source>
        <dbReference type="EMBL" id="REJ29021.1"/>
    </source>
</evidence>
<protein>
    <submittedName>
        <fullName evidence="1">DUF1934 domain-containing protein</fullName>
    </submittedName>
</protein>
<dbReference type="InterPro" id="IPR015231">
    <property type="entry name" value="DUF1934"/>
</dbReference>